<feature type="transmembrane region" description="Helical" evidence="1">
    <location>
        <begin position="198"/>
        <end position="225"/>
    </location>
</feature>
<feature type="transmembrane region" description="Helical" evidence="1">
    <location>
        <begin position="172"/>
        <end position="192"/>
    </location>
</feature>
<proteinExistence type="predicted"/>
<sequence length="360" mass="41519">MNTSTSEIISTTLMSIIEYAEEDLFDEVTTKKSSSRTFPTCSELLCDVYFTPRKIISIAIMLGRLTIALLIILLGTKMEKDFMRSISNAIFIPIIFTELYTVYIEVAFYRLLFAENKKDYDAFMVNYITWTDQFMTFLNDYVHINIMCLLPLILYCGRIATLPADRINAFPTNTICLIMQIIPFFVSILNYINTVSSAVVLALLATLSQILTIICFSIIFIQIFWSMFIMMRDLPYEAATSTDMQIRDARSRLAWSLAYMVIPFLTLIPFVIEAIFVIFKIVPAKNGGLYKLRVIMEILIIMIHFYRPTWMVLITMIFLPPYRRAVPLLFCCCSCCPKVDVEPLPRKAPDTSLMYKYADI</sequence>
<accession>A0A9P1N3Y9</accession>
<reference evidence="2" key="1">
    <citation type="submission" date="2022-11" db="EMBL/GenBank/DDBJ databases">
        <authorList>
            <person name="Kikuchi T."/>
        </authorList>
    </citation>
    <scope>NUCLEOTIDE SEQUENCE</scope>
    <source>
        <strain evidence="2">PS1010</strain>
    </source>
</reference>
<keyword evidence="3" id="KW-1185">Reference proteome</keyword>
<dbReference type="OrthoDB" id="5803948at2759"/>
<dbReference type="EMBL" id="CANHGI010000004">
    <property type="protein sequence ID" value="CAI5449019.1"/>
    <property type="molecule type" value="Genomic_DNA"/>
</dbReference>
<comment type="caution">
    <text evidence="2">The sequence shown here is derived from an EMBL/GenBank/DDBJ whole genome shotgun (WGS) entry which is preliminary data.</text>
</comment>
<keyword evidence="1" id="KW-1133">Transmembrane helix</keyword>
<feature type="transmembrane region" description="Helical" evidence="1">
    <location>
        <begin position="294"/>
        <end position="319"/>
    </location>
</feature>
<keyword evidence="1" id="KW-0812">Transmembrane</keyword>
<dbReference type="AlphaFoldDB" id="A0A9P1N3Y9"/>
<feature type="transmembrane region" description="Helical" evidence="1">
    <location>
        <begin position="86"/>
        <end position="109"/>
    </location>
</feature>
<organism evidence="2 3">
    <name type="scientific">Caenorhabditis angaria</name>
    <dbReference type="NCBI Taxonomy" id="860376"/>
    <lineage>
        <taxon>Eukaryota</taxon>
        <taxon>Metazoa</taxon>
        <taxon>Ecdysozoa</taxon>
        <taxon>Nematoda</taxon>
        <taxon>Chromadorea</taxon>
        <taxon>Rhabditida</taxon>
        <taxon>Rhabditina</taxon>
        <taxon>Rhabditomorpha</taxon>
        <taxon>Rhabditoidea</taxon>
        <taxon>Rhabditidae</taxon>
        <taxon>Peloderinae</taxon>
        <taxon>Caenorhabditis</taxon>
    </lineage>
</organism>
<keyword evidence="1" id="KW-0472">Membrane</keyword>
<feature type="transmembrane region" description="Helical" evidence="1">
    <location>
        <begin position="55"/>
        <end position="74"/>
    </location>
</feature>
<gene>
    <name evidence="2" type="ORF">CAMP_LOCUS11656</name>
</gene>
<name>A0A9P1N3Y9_9PELO</name>
<dbReference type="Proteomes" id="UP001152747">
    <property type="component" value="Unassembled WGS sequence"/>
</dbReference>
<evidence type="ECO:0000313" key="3">
    <source>
        <dbReference type="Proteomes" id="UP001152747"/>
    </source>
</evidence>
<evidence type="ECO:0000256" key="1">
    <source>
        <dbReference type="SAM" id="Phobius"/>
    </source>
</evidence>
<evidence type="ECO:0000313" key="2">
    <source>
        <dbReference type="EMBL" id="CAI5449019.1"/>
    </source>
</evidence>
<feature type="transmembrane region" description="Helical" evidence="1">
    <location>
        <begin position="141"/>
        <end position="160"/>
    </location>
</feature>
<feature type="transmembrane region" description="Helical" evidence="1">
    <location>
        <begin position="257"/>
        <end position="282"/>
    </location>
</feature>
<protein>
    <submittedName>
        <fullName evidence="2">Uncharacterized protein</fullName>
    </submittedName>
</protein>